<dbReference type="Pfam" id="PF13650">
    <property type="entry name" value="Asp_protease_2"/>
    <property type="match status" value="2"/>
</dbReference>
<keyword evidence="2" id="KW-0808">Transferase</keyword>
<evidence type="ECO:0000313" key="3">
    <source>
        <dbReference type="Proteomes" id="UP000219559"/>
    </source>
</evidence>
<comment type="caution">
    <text evidence="2">The sequence shown here is derived from an EMBL/GenBank/DDBJ whole genome shotgun (WGS) entry which is preliminary data.</text>
</comment>
<evidence type="ECO:0000313" key="2">
    <source>
        <dbReference type="EMBL" id="PCE63469.1"/>
    </source>
</evidence>
<dbReference type="InterPro" id="IPR041489">
    <property type="entry name" value="PDZ_6"/>
</dbReference>
<dbReference type="InterPro" id="IPR036034">
    <property type="entry name" value="PDZ_sf"/>
</dbReference>
<dbReference type="Pfam" id="PF17820">
    <property type="entry name" value="PDZ_6"/>
    <property type="match status" value="1"/>
</dbReference>
<dbReference type="RefSeq" id="WP_097443421.1">
    <property type="nucleotide sequence ID" value="NZ_NBWU01000005.1"/>
</dbReference>
<dbReference type="AlphaFoldDB" id="A0A2A4G3C1"/>
<dbReference type="Proteomes" id="UP000219559">
    <property type="component" value="Unassembled WGS sequence"/>
</dbReference>
<sequence length="443" mass="49544">MKRAGFVLILMLFLPLFLIGQRYYLPAGKPSVKVKFELVNNLIIVPIEVNGAELSFILDSGVGTPILFNLSDQDSIQINQVSEVTIKGLGQGEDAKALRSRGNHFKIGGVQNQNQQLYVVMDKSLNFSPSLGVPVHGIIGYDLFQNFAVEISYTGNFIKFHDPDKYKHKKGKKFRTFPLQLDHKKAYVKGAVVLEDKEEIPVKLLVDTGSSDAVWLFTDAEKGLELPEKNYRDFLGQGLSGAIYGHRTKVNSFKIGDFELRDAKAAFPDMETFSALKNLGDRNGSVGSEILKRFNMVFDYPNRKVTMRKNSKFGDAFHYNMSGIDLKHNGMRYIVERIADTNGIVVQEDGANFGNVQILLENKSKLSLVPEIIVSGIRAGSPSDLAGLQEGDLILAVNGKRVHQYKIQEIFKMLNEKDGKHIKVLVERANQDVLVSFVLKKIF</sequence>
<dbReference type="InterPro" id="IPR001478">
    <property type="entry name" value="PDZ"/>
</dbReference>
<accession>A0A2A4G3C1</accession>
<reference evidence="2 3" key="1">
    <citation type="submission" date="2017-04" db="EMBL/GenBank/DDBJ databases">
        <title>A new member of the family Flavobacteriaceae isolated from ascidians.</title>
        <authorList>
            <person name="Chen L."/>
        </authorList>
    </citation>
    <scope>NUCLEOTIDE SEQUENCE [LARGE SCALE GENOMIC DNA]</scope>
    <source>
        <strain evidence="2 3">HQA918</strain>
    </source>
</reference>
<dbReference type="InterPro" id="IPR021109">
    <property type="entry name" value="Peptidase_aspartic_dom_sf"/>
</dbReference>
<proteinExistence type="predicted"/>
<dbReference type="SMART" id="SM00228">
    <property type="entry name" value="PDZ"/>
    <property type="match status" value="1"/>
</dbReference>
<keyword evidence="3" id="KW-1185">Reference proteome</keyword>
<dbReference type="Gene3D" id="2.40.70.10">
    <property type="entry name" value="Acid Proteases"/>
    <property type="match status" value="2"/>
</dbReference>
<dbReference type="SUPFAM" id="SSF50156">
    <property type="entry name" value="PDZ domain-like"/>
    <property type="match status" value="1"/>
</dbReference>
<protein>
    <submittedName>
        <fullName evidence="2">Aspartate aminotransferase</fullName>
    </submittedName>
</protein>
<keyword evidence="2" id="KW-0032">Aminotransferase</keyword>
<organism evidence="2 3">
    <name type="scientific">Sediminicola luteus</name>
    <dbReference type="NCBI Taxonomy" id="319238"/>
    <lineage>
        <taxon>Bacteria</taxon>
        <taxon>Pseudomonadati</taxon>
        <taxon>Bacteroidota</taxon>
        <taxon>Flavobacteriia</taxon>
        <taxon>Flavobacteriales</taxon>
        <taxon>Flavobacteriaceae</taxon>
        <taxon>Sediminicola</taxon>
    </lineage>
</organism>
<dbReference type="EMBL" id="NBWU01000005">
    <property type="protein sequence ID" value="PCE63469.1"/>
    <property type="molecule type" value="Genomic_DNA"/>
</dbReference>
<dbReference type="Gene3D" id="2.30.42.10">
    <property type="match status" value="1"/>
</dbReference>
<gene>
    <name evidence="2" type="ORF">B7P33_14755</name>
</gene>
<dbReference type="GO" id="GO:0008483">
    <property type="term" value="F:transaminase activity"/>
    <property type="evidence" value="ECO:0007669"/>
    <property type="project" value="UniProtKB-KW"/>
</dbReference>
<dbReference type="OrthoDB" id="3521766at2"/>
<dbReference type="PROSITE" id="PS50106">
    <property type="entry name" value="PDZ"/>
    <property type="match status" value="1"/>
</dbReference>
<evidence type="ECO:0000259" key="1">
    <source>
        <dbReference type="PROSITE" id="PS50106"/>
    </source>
</evidence>
<name>A0A2A4G3C1_9FLAO</name>
<feature type="domain" description="PDZ" evidence="1">
    <location>
        <begin position="372"/>
        <end position="416"/>
    </location>
</feature>